<dbReference type="PANTHER" id="PTHR43481">
    <property type="entry name" value="FRUCTOSE-1-PHOSPHATE PHOSPHATASE"/>
    <property type="match status" value="1"/>
</dbReference>
<protein>
    <submittedName>
        <fullName evidence="2">KLLA0C11143p</fullName>
    </submittedName>
</protein>
<dbReference type="Proteomes" id="UP000000598">
    <property type="component" value="Chromosome C"/>
</dbReference>
<evidence type="ECO:0000256" key="1">
    <source>
        <dbReference type="SAM" id="MobiDB-lite"/>
    </source>
</evidence>
<feature type="region of interest" description="Disordered" evidence="1">
    <location>
        <begin position="239"/>
        <end position="268"/>
    </location>
</feature>
<dbReference type="KEGG" id="kla:KLLA0_C11143g"/>
<keyword evidence="3" id="KW-1185">Reference proteome</keyword>
<dbReference type="PROSITE" id="PS01228">
    <property type="entry name" value="COF_1"/>
    <property type="match status" value="1"/>
</dbReference>
<gene>
    <name evidence="2" type="ORF">KLLA0_C11143g</name>
</gene>
<proteinExistence type="predicted"/>
<sequence length="268" mass="29495">MPSIAVDYVLFDLDGTLVSSTDAAEEAWNKLCDKYGVDYSTLSKVSHGSRTAEILAKFFPNVDNTNNQAVKEFELSIANDYMDIVCLIPGSIDLLISLDRPTGAHPGEVFHHRKWAVVTSGSPWVAHAWFDNLLKSIKKPEVFITAFDVSKGKPDPAGFALATKRLKEIWQDDRKEVRTVVFEDAPVGVQAGKANGSIVVALTSTYDKELLFAAGADYVVEDLSQVCLQSNNKDETVLTITDPIPRGEEAEYGDDDDDDDDDDDNDNE</sequence>
<evidence type="ECO:0000313" key="3">
    <source>
        <dbReference type="Proteomes" id="UP000000598"/>
    </source>
</evidence>
<dbReference type="RefSeq" id="XP_452697.1">
    <property type="nucleotide sequence ID" value="XM_452697.1"/>
</dbReference>
<dbReference type="Pfam" id="PF00702">
    <property type="entry name" value="Hydrolase"/>
    <property type="match status" value="1"/>
</dbReference>
<dbReference type="OMA" id="NYEHRVR"/>
<dbReference type="EMBL" id="CR382123">
    <property type="protein sequence ID" value="CAH01548.1"/>
    <property type="molecule type" value="Genomic_DNA"/>
</dbReference>
<name>Q6CTP2_KLULA</name>
<dbReference type="SFLD" id="SFLDG01129">
    <property type="entry name" value="C1.5:_HAD__Beta-PGM__Phosphata"/>
    <property type="match status" value="1"/>
</dbReference>
<dbReference type="InterPro" id="IPR036412">
    <property type="entry name" value="HAD-like_sf"/>
</dbReference>
<dbReference type="InterPro" id="IPR023214">
    <property type="entry name" value="HAD_sf"/>
</dbReference>
<dbReference type="PANTHER" id="PTHR43481:SF9">
    <property type="entry name" value="2-DEOXYGLUCOSE-6-PHOSPHATE PHOSPHATASE 1-RELATED"/>
    <property type="match status" value="1"/>
</dbReference>
<dbReference type="PaxDb" id="284590-Q6CTP2"/>
<dbReference type="CDD" id="cd07527">
    <property type="entry name" value="HAD_ScGPP-like"/>
    <property type="match status" value="1"/>
</dbReference>
<evidence type="ECO:0000313" key="2">
    <source>
        <dbReference type="EMBL" id="CAH01548.1"/>
    </source>
</evidence>
<dbReference type="InterPro" id="IPR023198">
    <property type="entry name" value="PGP-like_dom2"/>
</dbReference>
<dbReference type="FunCoup" id="Q6CTP2">
    <property type="interactions" value="231"/>
</dbReference>
<organism evidence="2 3">
    <name type="scientific">Kluyveromyces lactis (strain ATCC 8585 / CBS 2359 / DSM 70799 / NBRC 1267 / NRRL Y-1140 / WM37)</name>
    <name type="common">Yeast</name>
    <name type="synonym">Candida sphaerica</name>
    <dbReference type="NCBI Taxonomy" id="284590"/>
    <lineage>
        <taxon>Eukaryota</taxon>
        <taxon>Fungi</taxon>
        <taxon>Dikarya</taxon>
        <taxon>Ascomycota</taxon>
        <taxon>Saccharomycotina</taxon>
        <taxon>Saccharomycetes</taxon>
        <taxon>Saccharomycetales</taxon>
        <taxon>Saccharomycetaceae</taxon>
        <taxon>Kluyveromyces</taxon>
    </lineage>
</organism>
<dbReference type="GO" id="GO:0003850">
    <property type="term" value="F:2-deoxyglucose-6-phosphatase activity"/>
    <property type="evidence" value="ECO:0007669"/>
    <property type="project" value="TreeGrafter"/>
</dbReference>
<dbReference type="STRING" id="284590.Q6CTP2"/>
<feature type="compositionally biased region" description="Acidic residues" evidence="1">
    <location>
        <begin position="250"/>
        <end position="268"/>
    </location>
</feature>
<accession>Q6CTP2</accession>
<dbReference type="Gene3D" id="1.10.150.240">
    <property type="entry name" value="Putative phosphatase, domain 2"/>
    <property type="match status" value="1"/>
</dbReference>
<dbReference type="InterPro" id="IPR051806">
    <property type="entry name" value="HAD-like_SPP"/>
</dbReference>
<dbReference type="SUPFAM" id="SSF56784">
    <property type="entry name" value="HAD-like"/>
    <property type="match status" value="1"/>
</dbReference>
<dbReference type="AlphaFoldDB" id="Q6CTP2"/>
<dbReference type="HOGENOM" id="CLU_045011_13_4_1"/>
<dbReference type="GeneID" id="2892506"/>
<dbReference type="SFLD" id="SFLDS00003">
    <property type="entry name" value="Haloacid_Dehalogenase"/>
    <property type="match status" value="1"/>
</dbReference>
<dbReference type="eggNOG" id="KOG2914">
    <property type="taxonomic scope" value="Eukaryota"/>
</dbReference>
<reference evidence="2 3" key="1">
    <citation type="journal article" date="2004" name="Nature">
        <title>Genome evolution in yeasts.</title>
        <authorList>
            <consortium name="Genolevures"/>
            <person name="Dujon B."/>
            <person name="Sherman D."/>
            <person name="Fischer G."/>
            <person name="Durrens P."/>
            <person name="Casaregola S."/>
            <person name="Lafontaine I."/>
            <person name="de Montigny J."/>
            <person name="Marck C."/>
            <person name="Neuveglise C."/>
            <person name="Talla E."/>
            <person name="Goffard N."/>
            <person name="Frangeul L."/>
            <person name="Aigle M."/>
            <person name="Anthouard V."/>
            <person name="Babour A."/>
            <person name="Barbe V."/>
            <person name="Barnay S."/>
            <person name="Blanchin S."/>
            <person name="Beckerich J.M."/>
            <person name="Beyne E."/>
            <person name="Bleykasten C."/>
            <person name="Boisrame A."/>
            <person name="Boyer J."/>
            <person name="Cattolico L."/>
            <person name="Confanioleri F."/>
            <person name="de Daruvar A."/>
            <person name="Despons L."/>
            <person name="Fabre E."/>
            <person name="Fairhead C."/>
            <person name="Ferry-Dumazet H."/>
            <person name="Groppi A."/>
            <person name="Hantraye F."/>
            <person name="Hennequin C."/>
            <person name="Jauniaux N."/>
            <person name="Joyet P."/>
            <person name="Kachouri R."/>
            <person name="Kerrest A."/>
            <person name="Koszul R."/>
            <person name="Lemaire M."/>
            <person name="Lesur I."/>
            <person name="Ma L."/>
            <person name="Muller H."/>
            <person name="Nicaud J.M."/>
            <person name="Nikolski M."/>
            <person name="Oztas S."/>
            <person name="Ozier-Kalogeropoulos O."/>
            <person name="Pellenz S."/>
            <person name="Potier S."/>
            <person name="Richard G.F."/>
            <person name="Straub M.L."/>
            <person name="Suleau A."/>
            <person name="Swennene D."/>
            <person name="Tekaia F."/>
            <person name="Wesolowski-Louvel M."/>
            <person name="Westhof E."/>
            <person name="Wirth B."/>
            <person name="Zeniou-Meyer M."/>
            <person name="Zivanovic I."/>
            <person name="Bolotin-Fukuhara M."/>
            <person name="Thierry A."/>
            <person name="Bouchier C."/>
            <person name="Caudron B."/>
            <person name="Scarpelli C."/>
            <person name="Gaillardin C."/>
            <person name="Weissenbach J."/>
            <person name="Wincker P."/>
            <person name="Souciet J.L."/>
        </authorList>
    </citation>
    <scope>NUCLEOTIDE SEQUENCE [LARGE SCALE GENOMIC DNA]</scope>
    <source>
        <strain evidence="3">ATCC 8585 / CBS 2359 / DSM 70799 / NBRC 1267 / NRRL Y-1140 / WM37</strain>
    </source>
</reference>
<dbReference type="Gene3D" id="3.40.50.1000">
    <property type="entry name" value="HAD superfamily/HAD-like"/>
    <property type="match status" value="1"/>
</dbReference>
<dbReference type="InParanoid" id="Q6CTP2"/>